<accession>A0A3B0C0D9</accession>
<comment type="similarity">
    <text evidence="2">Belongs to the bacterial solute-binding protein 1 family.</text>
</comment>
<gene>
    <name evidence="5" type="ORF">D7M11_21445</name>
</gene>
<protein>
    <submittedName>
        <fullName evidence="5">Extracellular solute-binding protein</fullName>
    </submittedName>
</protein>
<evidence type="ECO:0000313" key="5">
    <source>
        <dbReference type="EMBL" id="RKN79245.1"/>
    </source>
</evidence>
<dbReference type="GO" id="GO:0030313">
    <property type="term" value="C:cell envelope"/>
    <property type="evidence" value="ECO:0007669"/>
    <property type="project" value="UniProtKB-SubCell"/>
</dbReference>
<dbReference type="Gene3D" id="3.40.190.10">
    <property type="entry name" value="Periplasmic binding protein-like II"/>
    <property type="match status" value="1"/>
</dbReference>
<proteinExistence type="inferred from homology"/>
<keyword evidence="3" id="KW-0813">Transport</keyword>
<dbReference type="InterPro" id="IPR050490">
    <property type="entry name" value="Bact_solute-bd_prot1"/>
</dbReference>
<evidence type="ECO:0000256" key="1">
    <source>
        <dbReference type="ARBA" id="ARBA00004196"/>
    </source>
</evidence>
<dbReference type="InterPro" id="IPR006059">
    <property type="entry name" value="SBP"/>
</dbReference>
<organism evidence="5 6">
    <name type="scientific">Paenibacillus ginsengarvi</name>
    <dbReference type="NCBI Taxonomy" id="400777"/>
    <lineage>
        <taxon>Bacteria</taxon>
        <taxon>Bacillati</taxon>
        <taxon>Bacillota</taxon>
        <taxon>Bacilli</taxon>
        <taxon>Bacillales</taxon>
        <taxon>Paenibacillaceae</taxon>
        <taxon>Paenibacillus</taxon>
    </lineage>
</organism>
<dbReference type="AlphaFoldDB" id="A0A3B0C0D9"/>
<evidence type="ECO:0000256" key="4">
    <source>
        <dbReference type="ARBA" id="ARBA00022729"/>
    </source>
</evidence>
<dbReference type="PANTHER" id="PTHR43649">
    <property type="entry name" value="ARABINOSE-BINDING PROTEIN-RELATED"/>
    <property type="match status" value="1"/>
</dbReference>
<dbReference type="PANTHER" id="PTHR43649:SF31">
    <property type="entry name" value="SN-GLYCEROL-3-PHOSPHATE-BINDING PERIPLASMIC PROTEIN UGPB"/>
    <property type="match status" value="1"/>
</dbReference>
<comment type="subcellular location">
    <subcellularLocation>
        <location evidence="1">Cell envelope</location>
    </subcellularLocation>
</comment>
<comment type="caution">
    <text evidence="5">The sequence shown here is derived from an EMBL/GenBank/DDBJ whole genome shotgun (WGS) entry which is preliminary data.</text>
</comment>
<evidence type="ECO:0000313" key="6">
    <source>
        <dbReference type="Proteomes" id="UP000282311"/>
    </source>
</evidence>
<dbReference type="Pfam" id="PF01547">
    <property type="entry name" value="SBP_bac_1"/>
    <property type="match status" value="1"/>
</dbReference>
<dbReference type="Proteomes" id="UP000282311">
    <property type="component" value="Unassembled WGS sequence"/>
</dbReference>
<name>A0A3B0C0D9_9BACL</name>
<evidence type="ECO:0000256" key="2">
    <source>
        <dbReference type="ARBA" id="ARBA00008520"/>
    </source>
</evidence>
<dbReference type="EMBL" id="RBAH01000016">
    <property type="protein sequence ID" value="RKN79245.1"/>
    <property type="molecule type" value="Genomic_DNA"/>
</dbReference>
<dbReference type="SUPFAM" id="SSF53850">
    <property type="entry name" value="Periplasmic binding protein-like II"/>
    <property type="match status" value="1"/>
</dbReference>
<reference evidence="5 6" key="1">
    <citation type="journal article" date="2007" name="Int. J. Syst. Evol. Microbiol.">
        <title>Paenibacillus ginsengarvi sp. nov., isolated from soil from ginseng cultivation.</title>
        <authorList>
            <person name="Yoon M.H."/>
            <person name="Ten L.N."/>
            <person name="Im W.T."/>
        </authorList>
    </citation>
    <scope>NUCLEOTIDE SEQUENCE [LARGE SCALE GENOMIC DNA]</scope>
    <source>
        <strain evidence="5 6">KCTC 13059</strain>
    </source>
</reference>
<sequence length="473" mass="53066">MLKWKKFETFVVPLRSNEYTFIFTTQQKERLFVHKLVSGFMLAALLAALLPGCDKTEKEETALATIKVAFDNEGSFLGQYGELFIAKHPEIEIEVVSLYEQFAAGKNTEQAFEAVMRQAPDVLALNMDQYTKYAAEGRLYDLSPLIARDHFDLDKLAPAVIRLLNASGGGGLFGLGPAFSTSMLYYNKDLFDRIGASYPNDQMSWNDILQLAQRFADNGEEKRRVYGIQMRDTAPFYLATEIGRTQGLALYDPVNGKITADTSAWRDIFRTVVLAYSPKASYIYRPPLQPGGSLADGFSTDAFINGRVAMQIRGFDLMDELQKAKQLYGIETPNWDVAMPPVNPRDPEVNAGLDMQRIFAISSQSPRLDEAWELLKYIHGDEYARIRSRSEKNVLLTRMGYSGSSFGRDLDKFYNSKPPNSAATTDPNQMASILSFVKLAKEEVEAAVNGSKTVEESLQTIQLQGQQMWDQAQ</sequence>
<keyword evidence="4" id="KW-0732">Signal</keyword>
<keyword evidence="6" id="KW-1185">Reference proteome</keyword>
<evidence type="ECO:0000256" key="3">
    <source>
        <dbReference type="ARBA" id="ARBA00022448"/>
    </source>
</evidence>